<dbReference type="RefSeq" id="WP_012931584.1">
    <property type="nucleotide sequence ID" value="NC_013739.1"/>
</dbReference>
<keyword evidence="1" id="KW-0328">Glycosyltransferase</keyword>
<evidence type="ECO:0000256" key="2">
    <source>
        <dbReference type="ARBA" id="ARBA00022679"/>
    </source>
</evidence>
<evidence type="ECO:0000313" key="5">
    <source>
        <dbReference type="Proteomes" id="UP000008229"/>
    </source>
</evidence>
<dbReference type="AlphaFoldDB" id="D3F4V3"/>
<reference evidence="4 5" key="1">
    <citation type="journal article" date="2010" name="Stand. Genomic Sci.">
        <title>Complete genome sequence of Conexibacter woesei type strain (ID131577).</title>
        <authorList>
            <person name="Pukall R."/>
            <person name="Lapidus A."/>
            <person name="Glavina Del Rio T."/>
            <person name="Copeland A."/>
            <person name="Tice H."/>
            <person name="Cheng J.-F."/>
            <person name="Lucas S."/>
            <person name="Chen F."/>
            <person name="Nolan M."/>
            <person name="Bruce D."/>
            <person name="Goodwin L."/>
            <person name="Pitluck S."/>
            <person name="Mavromatis K."/>
            <person name="Ivanova N."/>
            <person name="Ovchinnikova G."/>
            <person name="Pati A."/>
            <person name="Chen A."/>
            <person name="Palaniappan K."/>
            <person name="Land M."/>
            <person name="Hauser L."/>
            <person name="Chang Y.-J."/>
            <person name="Jeffries C.D."/>
            <person name="Chain P."/>
            <person name="Meincke L."/>
            <person name="Sims D."/>
            <person name="Brettin T."/>
            <person name="Detter J.C."/>
            <person name="Rohde M."/>
            <person name="Goeker M."/>
            <person name="Bristow J."/>
            <person name="Eisen J.A."/>
            <person name="Markowitz V."/>
            <person name="Kyrpides N.C."/>
            <person name="Klenk H.-P."/>
            <person name="Hugenholtz P."/>
        </authorList>
    </citation>
    <scope>NUCLEOTIDE SEQUENCE [LARGE SCALE GENOMIC DNA]</scope>
    <source>
        <strain evidence="5">DSM 14684 / CIP 108061 / JCM 11494 / NBRC 100937 / ID131577</strain>
    </source>
</reference>
<gene>
    <name evidence="4" type="ordered locus">Cwoe_0095</name>
</gene>
<dbReference type="InterPro" id="IPR028098">
    <property type="entry name" value="Glyco_trans_4-like_N"/>
</dbReference>
<dbReference type="PANTHER" id="PTHR46401:SF2">
    <property type="entry name" value="GLYCOSYLTRANSFERASE WBBK-RELATED"/>
    <property type="match status" value="1"/>
</dbReference>
<dbReference type="CAZy" id="GT4">
    <property type="family name" value="Glycosyltransferase Family 4"/>
</dbReference>
<name>D3F4V3_CONWI</name>
<evidence type="ECO:0000313" key="4">
    <source>
        <dbReference type="EMBL" id="ADB48531.1"/>
    </source>
</evidence>
<dbReference type="GO" id="GO:0009103">
    <property type="term" value="P:lipopolysaccharide biosynthetic process"/>
    <property type="evidence" value="ECO:0007669"/>
    <property type="project" value="TreeGrafter"/>
</dbReference>
<reference evidence="5" key="2">
    <citation type="submission" date="2010-01" db="EMBL/GenBank/DDBJ databases">
        <title>The complete genome of Conexibacter woesei DSM 14684.</title>
        <authorList>
            <consortium name="US DOE Joint Genome Institute (JGI-PGF)"/>
            <person name="Lucas S."/>
            <person name="Copeland A."/>
            <person name="Lapidus A."/>
            <person name="Glavina del Rio T."/>
            <person name="Dalin E."/>
            <person name="Tice H."/>
            <person name="Bruce D."/>
            <person name="Goodwin L."/>
            <person name="Pitluck S."/>
            <person name="Kyrpides N."/>
            <person name="Mavromatis K."/>
            <person name="Ivanova N."/>
            <person name="Mikhailova N."/>
            <person name="Chertkov O."/>
            <person name="Brettin T."/>
            <person name="Detter J.C."/>
            <person name="Han C."/>
            <person name="Larimer F."/>
            <person name="Land M."/>
            <person name="Hauser L."/>
            <person name="Markowitz V."/>
            <person name="Cheng J.-F."/>
            <person name="Hugenholtz P."/>
            <person name="Woyke T."/>
            <person name="Wu D."/>
            <person name="Pukall R."/>
            <person name="Steenblock K."/>
            <person name="Schneider S."/>
            <person name="Klenk H.-P."/>
            <person name="Eisen J.A."/>
        </authorList>
    </citation>
    <scope>NUCLEOTIDE SEQUENCE [LARGE SCALE GENOMIC DNA]</scope>
    <source>
        <strain evidence="5">DSM 14684 / CIP 108061 / JCM 11494 / NBRC 100937 / ID131577</strain>
    </source>
</reference>
<dbReference type="Proteomes" id="UP000008229">
    <property type="component" value="Chromosome"/>
</dbReference>
<evidence type="ECO:0000256" key="1">
    <source>
        <dbReference type="ARBA" id="ARBA00022676"/>
    </source>
</evidence>
<dbReference type="Pfam" id="PF13692">
    <property type="entry name" value="Glyco_trans_1_4"/>
    <property type="match status" value="1"/>
</dbReference>
<accession>D3F4V3</accession>
<dbReference type="PANTHER" id="PTHR46401">
    <property type="entry name" value="GLYCOSYLTRANSFERASE WBBK-RELATED"/>
    <property type="match status" value="1"/>
</dbReference>
<proteinExistence type="predicted"/>
<dbReference type="Gene3D" id="3.40.50.2000">
    <property type="entry name" value="Glycogen Phosphorylase B"/>
    <property type="match status" value="2"/>
</dbReference>
<evidence type="ECO:0000259" key="3">
    <source>
        <dbReference type="Pfam" id="PF13439"/>
    </source>
</evidence>
<dbReference type="CDD" id="cd03801">
    <property type="entry name" value="GT4_PimA-like"/>
    <property type="match status" value="1"/>
</dbReference>
<organism evidence="4 5">
    <name type="scientific">Conexibacter woesei (strain DSM 14684 / CCUG 47730 / CIP 108061 / JCM 11494 / NBRC 100937 / ID131577)</name>
    <dbReference type="NCBI Taxonomy" id="469383"/>
    <lineage>
        <taxon>Bacteria</taxon>
        <taxon>Bacillati</taxon>
        <taxon>Actinomycetota</taxon>
        <taxon>Thermoleophilia</taxon>
        <taxon>Solirubrobacterales</taxon>
        <taxon>Conexibacteraceae</taxon>
        <taxon>Conexibacter</taxon>
    </lineage>
</organism>
<dbReference type="HOGENOM" id="CLU_009583_6_2_11"/>
<protein>
    <submittedName>
        <fullName evidence="4">Glycosyl transferase group 1</fullName>
    </submittedName>
</protein>
<sequence length="378" mass="40609">MSSSSLRIALVDPSAFTPPYDHALCAALARAGADVELVTSRFAYGAVPRGQGYAVTESFYRIAPGAAGSRLRMAAKLAQHVPDMLRLRRHLRASRADVAHFQWLTVQPLDVHLLPRRLPVVLTAHDVLPREPRPGQLDAQRRLYERVDAIVVHSEHGAARLRGELRVDPAKVHVIPHGALDQFVPAGGPSAAPPRPLPPELAAVGREKPVVLCFGLLRPYKGVDVLLEAWRGIDDAELWVVGLPKMDVAPLHALAPPNVRFVSRFVADDEIAAFFDRADLVVLPYREIDQSGVLFTALAFGKPLLLSSVGGFPEVAATGAAALVPPGDAPALHTALRDLLADPAARTRLGAAARAAADGPYSWDGIAQQTLALYESLQ</sequence>
<dbReference type="GO" id="GO:0016757">
    <property type="term" value="F:glycosyltransferase activity"/>
    <property type="evidence" value="ECO:0007669"/>
    <property type="project" value="UniProtKB-KW"/>
</dbReference>
<dbReference type="EMBL" id="CP001854">
    <property type="protein sequence ID" value="ADB48531.1"/>
    <property type="molecule type" value="Genomic_DNA"/>
</dbReference>
<dbReference type="KEGG" id="cwo:Cwoe_0095"/>
<dbReference type="STRING" id="469383.Cwoe_0095"/>
<keyword evidence="5" id="KW-1185">Reference proteome</keyword>
<keyword evidence="2 4" id="KW-0808">Transferase</keyword>
<feature type="domain" description="Glycosyltransferase subfamily 4-like N-terminal" evidence="3">
    <location>
        <begin position="22"/>
        <end position="178"/>
    </location>
</feature>
<dbReference type="eggNOG" id="COG0438">
    <property type="taxonomic scope" value="Bacteria"/>
</dbReference>
<dbReference type="Pfam" id="PF13439">
    <property type="entry name" value="Glyco_transf_4"/>
    <property type="match status" value="1"/>
</dbReference>
<dbReference type="SUPFAM" id="SSF53756">
    <property type="entry name" value="UDP-Glycosyltransferase/glycogen phosphorylase"/>
    <property type="match status" value="1"/>
</dbReference>